<comment type="caution">
    <text evidence="2">The sequence shown here is derived from an EMBL/GenBank/DDBJ whole genome shotgun (WGS) entry which is preliminary data.</text>
</comment>
<dbReference type="AlphaFoldDB" id="A0A8H6IMC4"/>
<feature type="region of interest" description="Disordered" evidence="1">
    <location>
        <begin position="1"/>
        <end position="192"/>
    </location>
</feature>
<reference evidence="2" key="1">
    <citation type="journal article" date="2020" name="Phytopathology">
        <title>Genome Sequence Resources of Colletotrichum truncatum, C. plurivorum, C. musicola, and C. sojae: Four Species Pathogenic to Soybean (Glycine max).</title>
        <authorList>
            <person name="Rogerio F."/>
            <person name="Boufleur T.R."/>
            <person name="Ciampi-Guillardi M."/>
            <person name="Sukno S.A."/>
            <person name="Thon M.R."/>
            <person name="Massola Junior N.S."/>
            <person name="Baroncelli R."/>
        </authorList>
    </citation>
    <scope>NUCLEOTIDE SEQUENCE</scope>
    <source>
        <strain evidence="2">LFN0074</strain>
    </source>
</reference>
<sequence>NSPVDYSRSPPRSIHGGSSASSIPIPRSTSRSSSVTSSRSQRTGASGSLQTGGPAVPSFLMMTPPTPLDSRAPHQGLGIELLRPSSRSSQLSPFDQSGGGTIRSLSRSAGTGVEHRPGERRKSAAGGFLRDKLSALAHRKREPSQSQKDSSPGQKEREDTPEREEDAEAAAAPESPKTTKLFTGLASRVKTG</sequence>
<dbReference type="Proteomes" id="UP000639643">
    <property type="component" value="Unassembled WGS sequence"/>
</dbReference>
<evidence type="ECO:0000313" key="3">
    <source>
        <dbReference type="Proteomes" id="UP000639643"/>
    </source>
</evidence>
<gene>
    <name evidence="2" type="ORF">CMUS01_16638</name>
</gene>
<protein>
    <submittedName>
        <fullName evidence="2">Uncharacterized protein</fullName>
    </submittedName>
</protein>
<dbReference type="EMBL" id="WIGM01002090">
    <property type="protein sequence ID" value="KAF6784031.1"/>
    <property type="molecule type" value="Genomic_DNA"/>
</dbReference>
<evidence type="ECO:0000256" key="1">
    <source>
        <dbReference type="SAM" id="MobiDB-lite"/>
    </source>
</evidence>
<accession>A0A8H6IMC4</accession>
<name>A0A8H6IMC4_9PEZI</name>
<keyword evidence="3" id="KW-1185">Reference proteome</keyword>
<evidence type="ECO:0000313" key="2">
    <source>
        <dbReference type="EMBL" id="KAF6784031.1"/>
    </source>
</evidence>
<feature type="compositionally biased region" description="Low complexity" evidence="1">
    <location>
        <begin position="82"/>
        <end position="96"/>
    </location>
</feature>
<feature type="non-terminal residue" evidence="2">
    <location>
        <position position="1"/>
    </location>
</feature>
<proteinExistence type="predicted"/>
<organism evidence="2 3">
    <name type="scientific">Colletotrichum musicola</name>
    <dbReference type="NCBI Taxonomy" id="2175873"/>
    <lineage>
        <taxon>Eukaryota</taxon>
        <taxon>Fungi</taxon>
        <taxon>Dikarya</taxon>
        <taxon>Ascomycota</taxon>
        <taxon>Pezizomycotina</taxon>
        <taxon>Sordariomycetes</taxon>
        <taxon>Hypocreomycetidae</taxon>
        <taxon>Glomerellales</taxon>
        <taxon>Glomerellaceae</taxon>
        <taxon>Colletotrichum</taxon>
        <taxon>Colletotrichum orchidearum species complex</taxon>
    </lineage>
</organism>
<feature type="compositionally biased region" description="Basic and acidic residues" evidence="1">
    <location>
        <begin position="113"/>
        <end position="122"/>
    </location>
</feature>
<feature type="compositionally biased region" description="Polar residues" evidence="1">
    <location>
        <begin position="144"/>
        <end position="153"/>
    </location>
</feature>
<feature type="compositionally biased region" description="Low complexity" evidence="1">
    <location>
        <begin position="11"/>
        <end position="44"/>
    </location>
</feature>